<dbReference type="InterPro" id="IPR010730">
    <property type="entry name" value="HET"/>
</dbReference>
<sequence length="111" mass="12721">MTAKPPKARFSPSRSAFALVDPATSQLHRQWDRHGYWTSGLRTHVAISYVWSEWRDRAEDRLPSWPLLQTRLQSLLGEDASLDIKLVTRGASRCWIDCICIDQDSADDKAH</sequence>
<dbReference type="Pfam" id="PF06985">
    <property type="entry name" value="HET"/>
    <property type="match status" value="1"/>
</dbReference>
<keyword evidence="3" id="KW-1185">Reference proteome</keyword>
<comment type="caution">
    <text evidence="2">The sequence shown here is derived from an EMBL/GenBank/DDBJ whole genome shotgun (WGS) entry which is preliminary data.</text>
</comment>
<dbReference type="AlphaFoldDB" id="A0AAW0R9Q5"/>
<dbReference type="Proteomes" id="UP001392437">
    <property type="component" value="Unassembled WGS sequence"/>
</dbReference>
<organism evidence="2 3">
    <name type="scientific">Apiospora kogelbergensis</name>
    <dbReference type="NCBI Taxonomy" id="1337665"/>
    <lineage>
        <taxon>Eukaryota</taxon>
        <taxon>Fungi</taxon>
        <taxon>Dikarya</taxon>
        <taxon>Ascomycota</taxon>
        <taxon>Pezizomycotina</taxon>
        <taxon>Sordariomycetes</taxon>
        <taxon>Xylariomycetidae</taxon>
        <taxon>Amphisphaeriales</taxon>
        <taxon>Apiosporaceae</taxon>
        <taxon>Apiospora</taxon>
    </lineage>
</organism>
<gene>
    <name evidence="2" type="ORF">PG999_002925</name>
</gene>
<evidence type="ECO:0000313" key="3">
    <source>
        <dbReference type="Proteomes" id="UP001392437"/>
    </source>
</evidence>
<proteinExistence type="predicted"/>
<dbReference type="EMBL" id="JAQQWP010000002">
    <property type="protein sequence ID" value="KAK8130545.1"/>
    <property type="molecule type" value="Genomic_DNA"/>
</dbReference>
<evidence type="ECO:0000259" key="1">
    <source>
        <dbReference type="Pfam" id="PF06985"/>
    </source>
</evidence>
<accession>A0AAW0R9Q5</accession>
<name>A0AAW0R9Q5_9PEZI</name>
<reference evidence="2 3" key="1">
    <citation type="submission" date="2023-01" db="EMBL/GenBank/DDBJ databases">
        <title>Analysis of 21 Apiospora genomes using comparative genomics revels a genus with tremendous synthesis potential of carbohydrate active enzymes and secondary metabolites.</title>
        <authorList>
            <person name="Sorensen T."/>
        </authorList>
    </citation>
    <scope>NUCLEOTIDE SEQUENCE [LARGE SCALE GENOMIC DNA]</scope>
    <source>
        <strain evidence="2 3">CBS 117206</strain>
    </source>
</reference>
<evidence type="ECO:0000313" key="2">
    <source>
        <dbReference type="EMBL" id="KAK8130545.1"/>
    </source>
</evidence>
<protein>
    <recommendedName>
        <fullName evidence="1">Heterokaryon incompatibility domain-containing protein</fullName>
    </recommendedName>
</protein>
<feature type="domain" description="Heterokaryon incompatibility" evidence="1">
    <location>
        <begin position="45"/>
        <end position="111"/>
    </location>
</feature>